<feature type="domain" description="Amine oxidase" evidence="2">
    <location>
        <begin position="14"/>
        <end position="320"/>
    </location>
</feature>
<evidence type="ECO:0000259" key="2">
    <source>
        <dbReference type="Pfam" id="PF01593"/>
    </source>
</evidence>
<accession>A0A6J5G930</accession>
<protein>
    <recommendedName>
        <fullName evidence="2">Amine oxidase domain-containing protein</fullName>
    </recommendedName>
</protein>
<proteinExistence type="inferred from homology"/>
<dbReference type="SUPFAM" id="SSF51905">
    <property type="entry name" value="FAD/NAD(P)-binding domain"/>
    <property type="match status" value="1"/>
</dbReference>
<sequence>MERPLIIIAGAGPCGIGAALTLRQEYPATPFILIDERNQPGGNAASAITPEGFLFDYGGHVLFVHEKCAAFSDTLRSLDIAWHESMPVRGVHMFGKLIPTPIQRHVHRFPAAHALPIFSDLFLHRLGSRMGMVPRPVTDASDNFQDHLHRSFGRELTRRIMEPLNRKMWTLEPSEMSSEWVRQRSGSALHNVPQVGFRRMLKHAILGTDDPSWTPSDRVPYPREGGMGTIWQRAVDRIGAQHVLLGRSIAAIETGKRQLHLVDGTQFTYTALVSSIPLDTLVELCVDRPDVQRLAKRLRRSSAILLGFGMRGVIPARYRGVHSFQCPDAALPFWRVTIPSNFSPGNVPSDGPHYSILSETSRAPGLAADIDDRLRHDVLQGLRSIGLIEDQPVISTFEKTLAHGYPLPFHGRDAALADIHAHLEPLGIFSRGRFGGWRYEVSNMDHAYLQGLEVVRRIMAGVPETTYFSPEQIN</sequence>
<dbReference type="EMBL" id="CADIKI010000011">
    <property type="protein sequence ID" value="CAB3795498.1"/>
    <property type="molecule type" value="Genomic_DNA"/>
</dbReference>
<name>A0A6J5G930_9BURK</name>
<reference evidence="3 4" key="1">
    <citation type="submission" date="2020-04" db="EMBL/GenBank/DDBJ databases">
        <authorList>
            <person name="De Canck E."/>
        </authorList>
    </citation>
    <scope>NUCLEOTIDE SEQUENCE [LARGE SCALE GENOMIC DNA]</scope>
    <source>
        <strain evidence="3 4">LMG 27177</strain>
    </source>
</reference>
<dbReference type="PANTHER" id="PTHR43734:SF4">
    <property type="entry name" value="AMINE OXIDASE DOMAIN-CONTAINING PROTEIN"/>
    <property type="match status" value="1"/>
</dbReference>
<dbReference type="GO" id="GO:0016491">
    <property type="term" value="F:oxidoreductase activity"/>
    <property type="evidence" value="ECO:0007669"/>
    <property type="project" value="InterPro"/>
</dbReference>
<gene>
    <name evidence="3" type="ORF">LMG27177_03859</name>
</gene>
<dbReference type="InterPro" id="IPR036188">
    <property type="entry name" value="FAD/NAD-bd_sf"/>
</dbReference>
<organism evidence="3 4">
    <name type="scientific">Paraburkholderia fynbosensis</name>
    <dbReference type="NCBI Taxonomy" id="1200993"/>
    <lineage>
        <taxon>Bacteria</taxon>
        <taxon>Pseudomonadati</taxon>
        <taxon>Pseudomonadota</taxon>
        <taxon>Betaproteobacteria</taxon>
        <taxon>Burkholderiales</taxon>
        <taxon>Burkholderiaceae</taxon>
        <taxon>Paraburkholderia</taxon>
    </lineage>
</organism>
<keyword evidence="4" id="KW-1185">Reference proteome</keyword>
<evidence type="ECO:0000313" key="4">
    <source>
        <dbReference type="Proteomes" id="UP000494252"/>
    </source>
</evidence>
<dbReference type="InterPro" id="IPR002937">
    <property type="entry name" value="Amino_oxidase"/>
</dbReference>
<dbReference type="AlphaFoldDB" id="A0A6J5G930"/>
<evidence type="ECO:0000313" key="3">
    <source>
        <dbReference type="EMBL" id="CAB3795498.1"/>
    </source>
</evidence>
<evidence type="ECO:0000256" key="1">
    <source>
        <dbReference type="ARBA" id="ARBA00006046"/>
    </source>
</evidence>
<dbReference type="Pfam" id="PF01593">
    <property type="entry name" value="Amino_oxidase"/>
    <property type="match status" value="1"/>
</dbReference>
<comment type="similarity">
    <text evidence="1">Belongs to the carotenoid/retinoid oxidoreductase family.</text>
</comment>
<dbReference type="PANTHER" id="PTHR43734">
    <property type="entry name" value="PHYTOENE DESATURASE"/>
    <property type="match status" value="1"/>
</dbReference>
<dbReference type="Gene3D" id="3.50.50.60">
    <property type="entry name" value="FAD/NAD(P)-binding domain"/>
    <property type="match status" value="1"/>
</dbReference>
<dbReference type="Proteomes" id="UP000494252">
    <property type="component" value="Unassembled WGS sequence"/>
</dbReference>